<evidence type="ECO:0000256" key="4">
    <source>
        <dbReference type="ARBA" id="ARBA00022475"/>
    </source>
</evidence>
<dbReference type="GO" id="GO:0016301">
    <property type="term" value="F:kinase activity"/>
    <property type="evidence" value="ECO:0007669"/>
    <property type="project" value="UniProtKB-KW"/>
</dbReference>
<reference evidence="17" key="1">
    <citation type="journal article" date="2019" name="Int. J. Syst. Evol. Microbiol.">
        <title>The Global Catalogue of Microorganisms (GCM) 10K type strain sequencing project: providing services to taxonomists for standard genome sequencing and annotation.</title>
        <authorList>
            <consortium name="The Broad Institute Genomics Platform"/>
            <consortium name="The Broad Institute Genome Sequencing Center for Infectious Disease"/>
            <person name="Wu L."/>
            <person name="Ma J."/>
        </authorList>
    </citation>
    <scope>NUCLEOTIDE SEQUENCE [LARGE SCALE GENOMIC DNA]</scope>
    <source>
        <strain evidence="17">CGMCC 1.6964</strain>
    </source>
</reference>
<evidence type="ECO:0000259" key="15">
    <source>
        <dbReference type="PROSITE" id="PS50885"/>
    </source>
</evidence>
<feature type="transmembrane region" description="Helical" evidence="13">
    <location>
        <begin position="20"/>
        <end position="41"/>
    </location>
</feature>
<dbReference type="InterPro" id="IPR003660">
    <property type="entry name" value="HAMP_dom"/>
</dbReference>
<dbReference type="EC" id="2.7.13.3" evidence="3"/>
<dbReference type="InterPro" id="IPR036890">
    <property type="entry name" value="HATPase_C_sf"/>
</dbReference>
<evidence type="ECO:0000313" key="17">
    <source>
        <dbReference type="Proteomes" id="UP000606653"/>
    </source>
</evidence>
<keyword evidence="11 13" id="KW-0472">Membrane</keyword>
<organism evidence="16 17">
    <name type="scientific">Saccharibacillus kuerlensis</name>
    <dbReference type="NCBI Taxonomy" id="459527"/>
    <lineage>
        <taxon>Bacteria</taxon>
        <taxon>Bacillati</taxon>
        <taxon>Bacillota</taxon>
        <taxon>Bacilli</taxon>
        <taxon>Bacillales</taxon>
        <taxon>Paenibacillaceae</taxon>
        <taxon>Saccharibacillus</taxon>
    </lineage>
</organism>
<evidence type="ECO:0000256" key="6">
    <source>
        <dbReference type="ARBA" id="ARBA00022679"/>
    </source>
</evidence>
<evidence type="ECO:0000256" key="7">
    <source>
        <dbReference type="ARBA" id="ARBA00022741"/>
    </source>
</evidence>
<dbReference type="Gene3D" id="6.10.340.10">
    <property type="match status" value="1"/>
</dbReference>
<evidence type="ECO:0000256" key="13">
    <source>
        <dbReference type="SAM" id="Phobius"/>
    </source>
</evidence>
<dbReference type="PANTHER" id="PTHR34220:SF7">
    <property type="entry name" value="SENSOR HISTIDINE KINASE YPDA"/>
    <property type="match status" value="1"/>
</dbReference>
<dbReference type="Gene3D" id="3.30.565.10">
    <property type="entry name" value="Histidine kinase-like ATPase, C-terminal domain"/>
    <property type="match status" value="1"/>
</dbReference>
<dbReference type="SMART" id="SM00304">
    <property type="entry name" value="HAMP"/>
    <property type="match status" value="1"/>
</dbReference>
<feature type="domain" description="Histidine kinase" evidence="14">
    <location>
        <begin position="395"/>
        <end position="604"/>
    </location>
</feature>
<keyword evidence="17" id="KW-1185">Reference proteome</keyword>
<protein>
    <recommendedName>
        <fullName evidence="3">histidine kinase</fullName>
        <ecNumber evidence="3">2.7.13.3</ecNumber>
    </recommendedName>
</protein>
<keyword evidence="5" id="KW-0597">Phosphoprotein</keyword>
<dbReference type="PROSITE" id="PS50885">
    <property type="entry name" value="HAMP"/>
    <property type="match status" value="1"/>
</dbReference>
<evidence type="ECO:0000256" key="12">
    <source>
        <dbReference type="SAM" id="Coils"/>
    </source>
</evidence>
<feature type="domain" description="HAMP" evidence="15">
    <location>
        <begin position="329"/>
        <end position="381"/>
    </location>
</feature>
<dbReference type="Pfam" id="PF02518">
    <property type="entry name" value="HATPase_c"/>
    <property type="match status" value="1"/>
</dbReference>
<dbReference type="EMBL" id="BMLN01000014">
    <property type="protein sequence ID" value="GGO07914.1"/>
    <property type="molecule type" value="Genomic_DNA"/>
</dbReference>
<evidence type="ECO:0000259" key="14">
    <source>
        <dbReference type="PROSITE" id="PS50109"/>
    </source>
</evidence>
<dbReference type="SMART" id="SM00387">
    <property type="entry name" value="HATPase_c"/>
    <property type="match status" value="1"/>
</dbReference>
<keyword evidence="8 16" id="KW-0418">Kinase</keyword>
<evidence type="ECO:0000256" key="8">
    <source>
        <dbReference type="ARBA" id="ARBA00022777"/>
    </source>
</evidence>
<dbReference type="InterPro" id="IPR003594">
    <property type="entry name" value="HATPase_dom"/>
</dbReference>
<gene>
    <name evidence="16" type="ORF">GCM10010969_36820</name>
</gene>
<dbReference type="Pfam" id="PF06580">
    <property type="entry name" value="His_kinase"/>
    <property type="match status" value="1"/>
</dbReference>
<dbReference type="SUPFAM" id="SSF158472">
    <property type="entry name" value="HAMP domain-like"/>
    <property type="match status" value="1"/>
</dbReference>
<keyword evidence="6" id="KW-0808">Transferase</keyword>
<keyword evidence="10" id="KW-0902">Two-component regulatory system</keyword>
<evidence type="ECO:0000256" key="5">
    <source>
        <dbReference type="ARBA" id="ARBA00022553"/>
    </source>
</evidence>
<evidence type="ECO:0000256" key="10">
    <source>
        <dbReference type="ARBA" id="ARBA00023012"/>
    </source>
</evidence>
<evidence type="ECO:0000256" key="9">
    <source>
        <dbReference type="ARBA" id="ARBA00022840"/>
    </source>
</evidence>
<evidence type="ECO:0000256" key="1">
    <source>
        <dbReference type="ARBA" id="ARBA00000085"/>
    </source>
</evidence>
<dbReference type="PROSITE" id="PS50109">
    <property type="entry name" value="HIS_KIN"/>
    <property type="match status" value="1"/>
</dbReference>
<dbReference type="InterPro" id="IPR010559">
    <property type="entry name" value="Sig_transdc_His_kin_internal"/>
</dbReference>
<evidence type="ECO:0000256" key="3">
    <source>
        <dbReference type="ARBA" id="ARBA00012438"/>
    </source>
</evidence>
<feature type="transmembrane region" description="Helical" evidence="13">
    <location>
        <begin position="305"/>
        <end position="326"/>
    </location>
</feature>
<keyword evidence="12" id="KW-0175">Coiled coil</keyword>
<evidence type="ECO:0000313" key="16">
    <source>
        <dbReference type="EMBL" id="GGO07914.1"/>
    </source>
</evidence>
<feature type="coiled-coil region" evidence="12">
    <location>
        <begin position="43"/>
        <end position="70"/>
    </location>
</feature>
<keyword evidence="9" id="KW-0067">ATP-binding</keyword>
<dbReference type="SUPFAM" id="SSF55874">
    <property type="entry name" value="ATPase domain of HSP90 chaperone/DNA topoisomerase II/histidine kinase"/>
    <property type="match status" value="1"/>
</dbReference>
<dbReference type="PANTHER" id="PTHR34220">
    <property type="entry name" value="SENSOR HISTIDINE KINASE YPDA"/>
    <property type="match status" value="1"/>
</dbReference>
<comment type="caution">
    <text evidence="16">The sequence shown here is derived from an EMBL/GenBank/DDBJ whole genome shotgun (WGS) entry which is preliminary data.</text>
</comment>
<dbReference type="CDD" id="cd06225">
    <property type="entry name" value="HAMP"/>
    <property type="match status" value="1"/>
</dbReference>
<proteinExistence type="predicted"/>
<comment type="subcellular location">
    <subcellularLocation>
        <location evidence="2">Cell membrane</location>
        <topology evidence="2">Multi-pass membrane protein</topology>
    </subcellularLocation>
</comment>
<keyword evidence="4" id="KW-1003">Cell membrane</keyword>
<dbReference type="InterPro" id="IPR005467">
    <property type="entry name" value="His_kinase_dom"/>
</dbReference>
<keyword evidence="13" id="KW-0812">Transmembrane</keyword>
<sequence length="606" mass="69505">MRKRFIRWLNDMKIRNKLIFFYVIVVMIPVLIVGFIVIQYFRQDALEKATEQTENNVQRMKTQIENQINVPINVSNQLVLDRDMERVATTIYPEDNPIELVNAYRGYTDFTDYARTYNEIESIQLYVQNPTLLDNLEFMNATSEIRETAWYKEAVDPKVRAIVWSYINDPVHYTNFPSLNSSKQLSLVRHIVFPNSNSSGVLVIRVNTDYLNSLLSQEPFDTMVADKDGYIVAAKERSTIGRTLSEMGFEVSVGDAEQERTFERQIGGIDYQISINTLIPDSSKNGLTIVSAFSSESIVYDANRIGLIGAALIVFILLMALLAVYFNSRLISSRLHKLNRNLNQLAEGNLETVSRIDGYDEIGQLSEQFNYMVTSIKELMKQVYETSEANNRLEVMQREIKLKMLASQINPHFLFNALESIRMRAHIQGEKDIARIVRLLGKLIRRNLEIGHRHTSLKSELDLVKSYLEIQKFRHGDRLHYELAAESDTLEVLLPPLVIQPLIENAIVHGLENKEEEGTVSLHAVRIGEEVLIDVIDNGAGMTPERLRQVEESIREKDEKEESRIGLRNVHQRLIMTYGEECGLHISSELGKGTQIYFKIPAGRDE</sequence>
<dbReference type="Pfam" id="PF00672">
    <property type="entry name" value="HAMP"/>
    <property type="match status" value="1"/>
</dbReference>
<accession>A0ABQ2LBX8</accession>
<name>A0ABQ2LBX8_9BACL</name>
<comment type="catalytic activity">
    <reaction evidence="1">
        <text>ATP + protein L-histidine = ADP + protein N-phospho-L-histidine.</text>
        <dbReference type="EC" id="2.7.13.3"/>
    </reaction>
</comment>
<dbReference type="Proteomes" id="UP000606653">
    <property type="component" value="Unassembled WGS sequence"/>
</dbReference>
<evidence type="ECO:0000256" key="11">
    <source>
        <dbReference type="ARBA" id="ARBA00023136"/>
    </source>
</evidence>
<keyword evidence="7" id="KW-0547">Nucleotide-binding</keyword>
<evidence type="ECO:0000256" key="2">
    <source>
        <dbReference type="ARBA" id="ARBA00004651"/>
    </source>
</evidence>
<dbReference type="InterPro" id="IPR050640">
    <property type="entry name" value="Bact_2-comp_sensor_kinase"/>
</dbReference>
<keyword evidence="13" id="KW-1133">Transmembrane helix</keyword>